<evidence type="ECO:0000256" key="2">
    <source>
        <dbReference type="ARBA" id="ARBA00022692"/>
    </source>
</evidence>
<evidence type="ECO:0000256" key="1">
    <source>
        <dbReference type="ARBA" id="ARBA00004141"/>
    </source>
</evidence>
<dbReference type="PROSITE" id="PS00237">
    <property type="entry name" value="G_PROTEIN_RECEP_F1_1"/>
    <property type="match status" value="1"/>
</dbReference>
<dbReference type="PROSITE" id="PS50262">
    <property type="entry name" value="G_PROTEIN_RECEP_F1_2"/>
    <property type="match status" value="1"/>
</dbReference>
<dbReference type="Pfam" id="PF00001">
    <property type="entry name" value="7tm_1"/>
    <property type="match status" value="1"/>
</dbReference>
<feature type="transmembrane region" description="Helical" evidence="10">
    <location>
        <begin position="308"/>
        <end position="328"/>
    </location>
</feature>
<dbReference type="GO" id="GO:0004930">
    <property type="term" value="F:G protein-coupled receptor activity"/>
    <property type="evidence" value="ECO:0007669"/>
    <property type="project" value="UniProtKB-KW"/>
</dbReference>
<evidence type="ECO:0000256" key="8">
    <source>
        <dbReference type="RuleBase" id="RU000688"/>
    </source>
</evidence>
<keyword evidence="5 10" id="KW-0472">Membrane</keyword>
<proteinExistence type="inferred from homology"/>
<evidence type="ECO:0000313" key="14">
    <source>
        <dbReference type="Proteomes" id="UP000663889"/>
    </source>
</evidence>
<dbReference type="SUPFAM" id="SSF81321">
    <property type="entry name" value="Family A G protein-coupled receptor-like"/>
    <property type="match status" value="2"/>
</dbReference>
<dbReference type="EMBL" id="CAJOBE010000071">
    <property type="protein sequence ID" value="CAF3559566.1"/>
    <property type="molecule type" value="Genomic_DNA"/>
</dbReference>
<feature type="transmembrane region" description="Helical" evidence="10">
    <location>
        <begin position="119"/>
        <end position="145"/>
    </location>
</feature>
<keyword evidence="3 10" id="KW-1133">Transmembrane helix</keyword>
<dbReference type="PANTHER" id="PTHR24243:SF233">
    <property type="entry name" value="THYROTROPIN-RELEASING HORMONE RECEPTOR"/>
    <property type="match status" value="1"/>
</dbReference>
<dbReference type="Proteomes" id="UP000663874">
    <property type="component" value="Unassembled WGS sequence"/>
</dbReference>
<feature type="domain" description="G-protein coupled receptors family 1 profile" evidence="11">
    <location>
        <begin position="136"/>
        <end position="576"/>
    </location>
</feature>
<comment type="caution">
    <text evidence="12">The sequence shown here is derived from an EMBL/GenBank/DDBJ whole genome shotgun (WGS) entry which is preliminary data.</text>
</comment>
<feature type="region of interest" description="Disordered" evidence="9">
    <location>
        <begin position="248"/>
        <end position="283"/>
    </location>
</feature>
<evidence type="ECO:0000256" key="6">
    <source>
        <dbReference type="ARBA" id="ARBA00023170"/>
    </source>
</evidence>
<gene>
    <name evidence="13" type="ORF">FNK824_LOCUS1379</name>
    <name evidence="12" type="ORF">SEV965_LOCUS16377</name>
</gene>
<name>A0A814PUY8_9BILA</name>
<feature type="transmembrane region" description="Helical" evidence="10">
    <location>
        <begin position="509"/>
        <end position="530"/>
    </location>
</feature>
<evidence type="ECO:0000256" key="7">
    <source>
        <dbReference type="ARBA" id="ARBA00023224"/>
    </source>
</evidence>
<reference evidence="12" key="1">
    <citation type="submission" date="2021-02" db="EMBL/GenBank/DDBJ databases">
        <authorList>
            <person name="Nowell W R."/>
        </authorList>
    </citation>
    <scope>NUCLEOTIDE SEQUENCE</scope>
</reference>
<accession>A0A814PUY8</accession>
<evidence type="ECO:0000256" key="10">
    <source>
        <dbReference type="SAM" id="Phobius"/>
    </source>
</evidence>
<dbReference type="InterPro" id="IPR000276">
    <property type="entry name" value="GPCR_Rhodpsn"/>
</dbReference>
<organism evidence="12 14">
    <name type="scientific">Rotaria sordida</name>
    <dbReference type="NCBI Taxonomy" id="392033"/>
    <lineage>
        <taxon>Eukaryota</taxon>
        <taxon>Metazoa</taxon>
        <taxon>Spiralia</taxon>
        <taxon>Gnathifera</taxon>
        <taxon>Rotifera</taxon>
        <taxon>Eurotatoria</taxon>
        <taxon>Bdelloidea</taxon>
        <taxon>Philodinida</taxon>
        <taxon>Philodinidae</taxon>
        <taxon>Rotaria</taxon>
    </lineage>
</organism>
<sequence length="692" mass="80803">MNIPEYNTELVNSVVLNFANKVQRNNGSLFSTYDYLYDNMENNMNNNMSYSGGLQHLSSMFQQLLSKISDNQTTYNISSSSLSSSLSEILFPSSLSSGSSLSSSYNDANSYRLLSIISLWFVLILNPILILFGAIGNLLTIYILINCNIVKLPVSFYTVMLNISDTLNLLIPVFIFWLDNCFNRTPERGYFRDKSNFLCKALMCPDQLFAALSAWYMCAISFNRWYSVCRPLSYFFHMPSHLSKISSGPMKNNINENNRGQKKYPPKSSFSSLSSSSSSPLRRSSIWSSLNCCYCLTRHIKHRQHLQAFRSIAIITLVGILCCLYPIFMHELRPIILTNRHDFDLKQKTNRKYAVIWKRCYYNEKHEYAYDIIGIILSCLLHVLPLTFVAVMNIMIIITLRQRQNLMSISTNTTQSPISIKKTRIPLHYLRKRILYRYSSSSYKQNEQTQDTQDEITKSSSQSPLVRTYKDQATLTDLPIHTVKLEPSQIITTSKSTGQRRHYSRDRTITIMLVSVALTYLILTLPYRLFWSYNVYIKRMHPEKLNSSIYLLKMHYIDHVLRTIRNMHYGTNFIFFILLSKSFRRKFQQLIIENFFPKSNRLYNRNMDTYSNTTYNNTEMNNLQRNFTKLGEKIENNEKQTILNKNNMIGMKYSTNHILQESLDFIDNLSKEQNEIRSIVKCDHDEILHELQ</sequence>
<keyword evidence="4 8" id="KW-0297">G-protein coupled receptor</keyword>
<evidence type="ECO:0000256" key="4">
    <source>
        <dbReference type="ARBA" id="ARBA00023040"/>
    </source>
</evidence>
<feature type="transmembrane region" description="Helical" evidence="10">
    <location>
        <begin position="372"/>
        <end position="400"/>
    </location>
</feature>
<dbReference type="GO" id="GO:0005886">
    <property type="term" value="C:plasma membrane"/>
    <property type="evidence" value="ECO:0007669"/>
    <property type="project" value="TreeGrafter"/>
</dbReference>
<comment type="subcellular location">
    <subcellularLocation>
        <location evidence="1">Membrane</location>
        <topology evidence="1">Multi-pass membrane protein</topology>
    </subcellularLocation>
</comment>
<evidence type="ECO:0000313" key="12">
    <source>
        <dbReference type="EMBL" id="CAF1110960.1"/>
    </source>
</evidence>
<comment type="similarity">
    <text evidence="8">Belongs to the G-protein coupled receptor 1 family.</text>
</comment>
<feature type="transmembrane region" description="Helical" evidence="10">
    <location>
        <begin position="157"/>
        <end position="178"/>
    </location>
</feature>
<dbReference type="Proteomes" id="UP000663889">
    <property type="component" value="Unassembled WGS sequence"/>
</dbReference>
<evidence type="ECO:0000256" key="3">
    <source>
        <dbReference type="ARBA" id="ARBA00022989"/>
    </source>
</evidence>
<evidence type="ECO:0000259" key="11">
    <source>
        <dbReference type="PROSITE" id="PS50262"/>
    </source>
</evidence>
<feature type="compositionally biased region" description="Low complexity" evidence="9">
    <location>
        <begin position="268"/>
        <end position="283"/>
    </location>
</feature>
<evidence type="ECO:0000256" key="5">
    <source>
        <dbReference type="ARBA" id="ARBA00023136"/>
    </source>
</evidence>
<dbReference type="PRINTS" id="PR00237">
    <property type="entry name" value="GPCRRHODOPSN"/>
</dbReference>
<keyword evidence="7 8" id="KW-0807">Transducer</keyword>
<evidence type="ECO:0000256" key="9">
    <source>
        <dbReference type="SAM" id="MobiDB-lite"/>
    </source>
</evidence>
<dbReference type="EMBL" id="CAJNOU010000894">
    <property type="protein sequence ID" value="CAF1110960.1"/>
    <property type="molecule type" value="Genomic_DNA"/>
</dbReference>
<dbReference type="PANTHER" id="PTHR24243">
    <property type="entry name" value="G-PROTEIN COUPLED RECEPTOR"/>
    <property type="match status" value="1"/>
</dbReference>
<dbReference type="InterPro" id="IPR017452">
    <property type="entry name" value="GPCR_Rhodpsn_7TM"/>
</dbReference>
<dbReference type="Gene3D" id="1.20.1070.10">
    <property type="entry name" value="Rhodopsin 7-helix transmembrane proteins"/>
    <property type="match status" value="2"/>
</dbReference>
<feature type="region of interest" description="Disordered" evidence="9">
    <location>
        <begin position="445"/>
        <end position="465"/>
    </location>
</feature>
<dbReference type="AlphaFoldDB" id="A0A814PUY8"/>
<protein>
    <recommendedName>
        <fullName evidence="11">G-protein coupled receptors family 1 profile domain-containing protein</fullName>
    </recommendedName>
</protein>
<keyword evidence="6 8" id="KW-0675">Receptor</keyword>
<feature type="compositionally biased region" description="Polar residues" evidence="9">
    <location>
        <begin position="248"/>
        <end position="258"/>
    </location>
</feature>
<keyword evidence="2 8" id="KW-0812">Transmembrane</keyword>
<evidence type="ECO:0000313" key="13">
    <source>
        <dbReference type="EMBL" id="CAF3559566.1"/>
    </source>
</evidence>